<keyword evidence="2" id="KW-1133">Transmembrane helix</keyword>
<reference evidence="4" key="1">
    <citation type="submission" date="2022-11" db="UniProtKB">
        <authorList>
            <consortium name="WormBaseParasite"/>
        </authorList>
    </citation>
    <scope>IDENTIFICATION</scope>
</reference>
<dbReference type="WBParaSite" id="ACRNAN_scaffold8134.g25819.t1">
    <property type="protein sequence ID" value="ACRNAN_scaffold8134.g25819.t1"/>
    <property type="gene ID" value="ACRNAN_scaffold8134.g25819"/>
</dbReference>
<evidence type="ECO:0000256" key="2">
    <source>
        <dbReference type="SAM" id="Phobius"/>
    </source>
</evidence>
<sequence length="104" mass="12431">MPIPASVRANRGWRFAKAYTQYLWNKYTLQVWVYSTYGVIGLAAMCYHLGKDGIFQEHRMPYYRRYYEVVRPNDPIALNRRPPEDYPPPWLSKNAFKPKTIKKD</sequence>
<evidence type="ECO:0000256" key="1">
    <source>
        <dbReference type="SAM" id="MobiDB-lite"/>
    </source>
</evidence>
<keyword evidence="2" id="KW-0472">Membrane</keyword>
<evidence type="ECO:0000313" key="4">
    <source>
        <dbReference type="WBParaSite" id="ACRNAN_scaffold8134.g25819.t1"/>
    </source>
</evidence>
<dbReference type="AlphaFoldDB" id="A0A914EGD5"/>
<organism evidence="3 4">
    <name type="scientific">Acrobeloides nanus</name>
    <dbReference type="NCBI Taxonomy" id="290746"/>
    <lineage>
        <taxon>Eukaryota</taxon>
        <taxon>Metazoa</taxon>
        <taxon>Ecdysozoa</taxon>
        <taxon>Nematoda</taxon>
        <taxon>Chromadorea</taxon>
        <taxon>Rhabditida</taxon>
        <taxon>Tylenchina</taxon>
        <taxon>Cephalobomorpha</taxon>
        <taxon>Cephaloboidea</taxon>
        <taxon>Cephalobidae</taxon>
        <taxon>Acrobeloides</taxon>
    </lineage>
</organism>
<protein>
    <submittedName>
        <fullName evidence="4">Uncharacterized protein</fullName>
    </submittedName>
</protein>
<dbReference type="Proteomes" id="UP000887540">
    <property type="component" value="Unplaced"/>
</dbReference>
<accession>A0A914EGD5</accession>
<proteinExistence type="predicted"/>
<name>A0A914EGD5_9BILA</name>
<evidence type="ECO:0000313" key="3">
    <source>
        <dbReference type="Proteomes" id="UP000887540"/>
    </source>
</evidence>
<keyword evidence="3" id="KW-1185">Reference proteome</keyword>
<keyword evidence="2" id="KW-0812">Transmembrane</keyword>
<feature type="transmembrane region" description="Helical" evidence="2">
    <location>
        <begin position="31"/>
        <end position="50"/>
    </location>
</feature>
<feature type="region of interest" description="Disordered" evidence="1">
    <location>
        <begin position="79"/>
        <end position="104"/>
    </location>
</feature>